<evidence type="ECO:0000313" key="1">
    <source>
        <dbReference type="EMBL" id="QHU18441.1"/>
    </source>
</evidence>
<sequence>MSHLINTKYDTLCNDKESDIYQHLPTLYRYAKECETIFETGVRGCVSSWAFVKGLLENGSSKKYILMNDLYECDIKELLYSVKGLDIQAEYVWKNNLTLDMSGNVDLTFIDTWHVYGQLKRELEKFSKTTNKYIILHDTTVDGIYGETLRNKTFHGTFRFYMTDVINFFYTELQKGAPPNYAAHLVQEYFNEKHIGNMMKGIQEIHEESKSTGIPLEEIIGGLQKAVDEFLSSNPQWILHEKYENNNGLTILKRVSM</sequence>
<organism evidence="1">
    <name type="scientific">viral metagenome</name>
    <dbReference type="NCBI Taxonomy" id="1070528"/>
    <lineage>
        <taxon>unclassified sequences</taxon>
        <taxon>metagenomes</taxon>
        <taxon>organismal metagenomes</taxon>
    </lineage>
</organism>
<reference evidence="1" key="1">
    <citation type="journal article" date="2020" name="Nature">
        <title>Giant virus diversity and host interactions through global metagenomics.</title>
        <authorList>
            <person name="Schulz F."/>
            <person name="Roux S."/>
            <person name="Paez-Espino D."/>
            <person name="Jungbluth S."/>
            <person name="Walsh D.A."/>
            <person name="Denef V.J."/>
            <person name="McMahon K.D."/>
            <person name="Konstantinidis K.T."/>
            <person name="Eloe-Fadrosh E.A."/>
            <person name="Kyrpides N.C."/>
            <person name="Woyke T."/>
        </authorList>
    </citation>
    <scope>NUCLEOTIDE SEQUENCE</scope>
    <source>
        <strain evidence="1">GVMAG-S-3300013006-138</strain>
    </source>
</reference>
<protein>
    <recommendedName>
        <fullName evidence="2">Class I SAM-dependent methyltransferase</fullName>
    </recommendedName>
</protein>
<accession>A0A6C0KMP3</accession>
<name>A0A6C0KMP3_9ZZZZ</name>
<proteinExistence type="predicted"/>
<dbReference type="EMBL" id="MN740931">
    <property type="protein sequence ID" value="QHU18441.1"/>
    <property type="molecule type" value="Genomic_DNA"/>
</dbReference>
<dbReference type="AlphaFoldDB" id="A0A6C0KMP3"/>
<evidence type="ECO:0008006" key="2">
    <source>
        <dbReference type="Google" id="ProtNLM"/>
    </source>
</evidence>